<dbReference type="Pfam" id="PF18121">
    <property type="entry name" value="TFA2_Winged_2"/>
    <property type="match status" value="1"/>
</dbReference>
<feature type="domain" description="TFA2 Winged helix" evidence="3">
    <location>
        <begin position="169"/>
        <end position="229"/>
    </location>
</feature>
<dbReference type="InterPro" id="IPR040501">
    <property type="entry name" value="TFA2_Winged_2"/>
</dbReference>
<evidence type="ECO:0000259" key="4">
    <source>
        <dbReference type="Pfam" id="PF22254"/>
    </source>
</evidence>
<keyword evidence="1" id="KW-0238">DNA-binding</keyword>
<gene>
    <name evidence="5" type="ORF">MKZ38_003391</name>
</gene>
<name>A0AAD5RP93_9PEZI</name>
<dbReference type="Proteomes" id="UP001201980">
    <property type="component" value="Unassembled WGS sequence"/>
</dbReference>
<dbReference type="GO" id="GO:0001097">
    <property type="term" value="F:TFIIH-class transcription factor complex binding"/>
    <property type="evidence" value="ECO:0007669"/>
    <property type="project" value="TreeGrafter"/>
</dbReference>
<dbReference type="GO" id="GO:0003677">
    <property type="term" value="F:DNA binding"/>
    <property type="evidence" value="ECO:0007669"/>
    <property type="project" value="UniProtKB-UniRule"/>
</dbReference>
<feature type="region of interest" description="Disordered" evidence="2">
    <location>
        <begin position="262"/>
        <end position="292"/>
    </location>
</feature>
<protein>
    <recommendedName>
        <fullName evidence="1">Transcription initiation factor IIE subunit beta</fullName>
    </recommendedName>
</protein>
<comment type="subunit">
    <text evidence="1">Tetramer of two alpha and two beta chains.</text>
</comment>
<evidence type="ECO:0000313" key="6">
    <source>
        <dbReference type="Proteomes" id="UP001201980"/>
    </source>
</evidence>
<keyword evidence="1" id="KW-0805">Transcription regulation</keyword>
<dbReference type="PANTHER" id="PTHR12716:SF8">
    <property type="entry name" value="TRANSCRIPTION INITIATION FACTOR IIE SUBUNIT BETA"/>
    <property type="match status" value="1"/>
</dbReference>
<dbReference type="PIRSF" id="PIRSF016398">
    <property type="entry name" value="TFIIE-beta"/>
    <property type="match status" value="1"/>
</dbReference>
<evidence type="ECO:0000313" key="5">
    <source>
        <dbReference type="EMBL" id="KAJ2899144.1"/>
    </source>
</evidence>
<feature type="domain" description="Transcription initiation factor IIE subunit beta E-tether" evidence="4">
    <location>
        <begin position="234"/>
        <end position="266"/>
    </location>
</feature>
<sequence length="314" mass="34865">MSTNKPSKKFGGKGMLAQQAAMIGKVPAKPSAESLLQPNPPSPAGSIASMTSRDGPPSASKRKRGEAGTPRTPLFNQTPAETGHSMLALMGGAVDFLKSKKGEPQTVEQITNYLSMRDEDKIKELVQGMRAHRGIHHAEPEASDPGLVAGMEEWRLGTYAYRAKIPGVKDKLSLLEYLRKRTEAIGVSVKDIKDGWPDCDKAILELEKEHQLLVVRTKKDNHARLVWLDVKSLHHKVEAEVAAQWYNIQLPSVDDMPRELLKEGQKPSSHEPRGNKPMFNKQQKKKAARKTAKLTNTHMADLFQDYSHMGRRAV</sequence>
<dbReference type="GO" id="GO:0006367">
    <property type="term" value="P:transcription initiation at RNA polymerase II promoter"/>
    <property type="evidence" value="ECO:0007669"/>
    <property type="project" value="UniProtKB-UniRule"/>
</dbReference>
<dbReference type="AlphaFoldDB" id="A0AAD5RP93"/>
<evidence type="ECO:0000259" key="3">
    <source>
        <dbReference type="Pfam" id="PF18121"/>
    </source>
</evidence>
<reference evidence="5" key="1">
    <citation type="submission" date="2022-07" db="EMBL/GenBank/DDBJ databases">
        <title>Draft genome sequence of Zalerion maritima ATCC 34329, a (micro)plastics degrading marine fungus.</title>
        <authorList>
            <person name="Paco A."/>
            <person name="Goncalves M.F.M."/>
            <person name="Rocha-Santos T.A.P."/>
            <person name="Alves A."/>
        </authorList>
    </citation>
    <scope>NUCLEOTIDE SEQUENCE</scope>
    <source>
        <strain evidence="5">ATCC 34329</strain>
    </source>
</reference>
<dbReference type="GO" id="GO:0005673">
    <property type="term" value="C:transcription factor TFIIE complex"/>
    <property type="evidence" value="ECO:0007669"/>
    <property type="project" value="UniProtKB-UniRule"/>
</dbReference>
<keyword evidence="1" id="KW-0539">Nucleus</keyword>
<comment type="similarity">
    <text evidence="1">Belongs to the TFIIE beta subunit family.</text>
</comment>
<dbReference type="Pfam" id="PF22254">
    <property type="entry name" value="TFA2_E-tether"/>
    <property type="match status" value="1"/>
</dbReference>
<feature type="compositionally biased region" description="Basic and acidic residues" evidence="2">
    <location>
        <begin position="262"/>
        <end position="274"/>
    </location>
</feature>
<feature type="compositionally biased region" description="Basic residues" evidence="2">
    <location>
        <begin position="282"/>
        <end position="292"/>
    </location>
</feature>
<dbReference type="PANTHER" id="PTHR12716">
    <property type="entry name" value="TRANSCRIPTION INITIATION FACTOR IIE, BETA SUBUNIT"/>
    <property type="match status" value="1"/>
</dbReference>
<organism evidence="5 6">
    <name type="scientific">Zalerion maritima</name>
    <dbReference type="NCBI Taxonomy" id="339359"/>
    <lineage>
        <taxon>Eukaryota</taxon>
        <taxon>Fungi</taxon>
        <taxon>Dikarya</taxon>
        <taxon>Ascomycota</taxon>
        <taxon>Pezizomycotina</taxon>
        <taxon>Sordariomycetes</taxon>
        <taxon>Lulworthiomycetidae</taxon>
        <taxon>Lulworthiales</taxon>
        <taxon>Lulworthiaceae</taxon>
        <taxon>Zalerion</taxon>
    </lineage>
</organism>
<dbReference type="InterPro" id="IPR054600">
    <property type="entry name" value="TFA2_E-tether"/>
</dbReference>
<dbReference type="EMBL" id="JAKWBI020000206">
    <property type="protein sequence ID" value="KAJ2899144.1"/>
    <property type="molecule type" value="Genomic_DNA"/>
</dbReference>
<evidence type="ECO:0000256" key="2">
    <source>
        <dbReference type="SAM" id="MobiDB-lite"/>
    </source>
</evidence>
<feature type="compositionally biased region" description="Basic residues" evidence="2">
    <location>
        <begin position="1"/>
        <end position="11"/>
    </location>
</feature>
<comment type="function">
    <text evidence="1">Recruits TFIIH to the initiation complex and stimulates the RNA polymerase II C-terminal domain kinase and DNA-dependent ATPase activities of TFIIH. Both TFIIH and TFIIE are required for promoter clearance by RNA polymerase.</text>
</comment>
<dbReference type="InterPro" id="IPR016656">
    <property type="entry name" value="TFIIE-bsu"/>
</dbReference>
<accession>A0AAD5RP93</accession>
<feature type="region of interest" description="Disordered" evidence="2">
    <location>
        <begin position="1"/>
        <end position="79"/>
    </location>
</feature>
<keyword evidence="1" id="KW-0804">Transcription</keyword>
<proteinExistence type="inferred from homology"/>
<evidence type="ECO:0000256" key="1">
    <source>
        <dbReference type="PIRNR" id="PIRNR016398"/>
    </source>
</evidence>
<keyword evidence="6" id="KW-1185">Reference proteome</keyword>
<comment type="caution">
    <text evidence="5">The sequence shown here is derived from an EMBL/GenBank/DDBJ whole genome shotgun (WGS) entry which is preliminary data.</text>
</comment>
<comment type="subcellular location">
    <subcellularLocation>
        <location evidence="1">Nucleus</location>
    </subcellularLocation>
</comment>